<organism evidence="3 4">
    <name type="scientific">Fragilariopsis cylindrus CCMP1102</name>
    <dbReference type="NCBI Taxonomy" id="635003"/>
    <lineage>
        <taxon>Eukaryota</taxon>
        <taxon>Sar</taxon>
        <taxon>Stramenopiles</taxon>
        <taxon>Ochrophyta</taxon>
        <taxon>Bacillariophyta</taxon>
        <taxon>Bacillariophyceae</taxon>
        <taxon>Bacillariophycidae</taxon>
        <taxon>Bacillariales</taxon>
        <taxon>Bacillariaceae</taxon>
        <taxon>Fragilariopsis</taxon>
    </lineage>
</organism>
<dbReference type="EMBL" id="KV784370">
    <property type="protein sequence ID" value="OEU10735.1"/>
    <property type="molecule type" value="Genomic_DNA"/>
</dbReference>
<feature type="transmembrane region" description="Helical" evidence="2">
    <location>
        <begin position="84"/>
        <end position="108"/>
    </location>
</feature>
<evidence type="ECO:0000313" key="4">
    <source>
        <dbReference type="Proteomes" id="UP000095751"/>
    </source>
</evidence>
<keyword evidence="2" id="KW-1133">Transmembrane helix</keyword>
<dbReference type="Proteomes" id="UP000095751">
    <property type="component" value="Unassembled WGS sequence"/>
</dbReference>
<reference evidence="3 4" key="1">
    <citation type="submission" date="2016-09" db="EMBL/GenBank/DDBJ databases">
        <title>Extensive genetic diversity and differential bi-allelic expression allows diatom success in the polar Southern Ocean.</title>
        <authorList>
            <consortium name="DOE Joint Genome Institute"/>
            <person name="Mock T."/>
            <person name="Otillar R.P."/>
            <person name="Strauss J."/>
            <person name="Dupont C."/>
            <person name="Frickenhaus S."/>
            <person name="Maumus F."/>
            <person name="Mcmullan M."/>
            <person name="Sanges R."/>
            <person name="Schmutz J."/>
            <person name="Toseland A."/>
            <person name="Valas R."/>
            <person name="Veluchamy A."/>
            <person name="Ward B.J."/>
            <person name="Allen A."/>
            <person name="Barry K."/>
            <person name="Falciatore A."/>
            <person name="Ferrante M."/>
            <person name="Fortunato A.E."/>
            <person name="Gloeckner G."/>
            <person name="Gruber A."/>
            <person name="Hipkin R."/>
            <person name="Janech M."/>
            <person name="Kroth P."/>
            <person name="Leese F."/>
            <person name="Lindquist E."/>
            <person name="Lyon B.R."/>
            <person name="Martin J."/>
            <person name="Mayer C."/>
            <person name="Parker M."/>
            <person name="Quesneville H."/>
            <person name="Raymond J."/>
            <person name="Uhlig C."/>
            <person name="Valentin K.U."/>
            <person name="Worden A.Z."/>
            <person name="Armbrust E.V."/>
            <person name="Bowler C."/>
            <person name="Green B."/>
            <person name="Moulton V."/>
            <person name="Van Oosterhout C."/>
            <person name="Grigoriev I."/>
        </authorList>
    </citation>
    <scope>NUCLEOTIDE SEQUENCE [LARGE SCALE GENOMIC DNA]</scope>
    <source>
        <strain evidence="3 4">CCMP1102</strain>
    </source>
</reference>
<dbReference type="InParanoid" id="A0A1E7EY55"/>
<feature type="region of interest" description="Disordered" evidence="1">
    <location>
        <begin position="117"/>
        <end position="153"/>
    </location>
</feature>
<keyword evidence="2" id="KW-0812">Transmembrane</keyword>
<gene>
    <name evidence="3" type="ORF">FRACYDRAFT_246544</name>
</gene>
<dbReference type="KEGG" id="fcy:FRACYDRAFT_246544"/>
<accession>A0A1E7EY55</accession>
<keyword evidence="2" id="KW-0472">Membrane</keyword>
<evidence type="ECO:0000313" key="3">
    <source>
        <dbReference type="EMBL" id="OEU10735.1"/>
    </source>
</evidence>
<name>A0A1E7EY55_9STRA</name>
<keyword evidence="4" id="KW-1185">Reference proteome</keyword>
<evidence type="ECO:0000256" key="2">
    <source>
        <dbReference type="SAM" id="Phobius"/>
    </source>
</evidence>
<sequence>MNNNDYIHSSYQHDEQLYSSSSRLPSVLNADTDDEDDEFALVALDLMHYEYDDNDINNINSNSNIGGSNSNSNSSTRRCSFTKFPILIGIIMWVVCMTAEFSPIIMIASRFDNDNNGNNNNDDYQHHHGGKRNGSVHSNKNNRNKNDDDYDNYDVVGEAQKNAQHEMMGFSSSTSTSISTTPFDCLSLRYNTNVRGGCGGTPWTNDVCAVQCDATNCIELLKEAASSMTSSSSSSSSGTSTSTTSTTTTDTAIIITEDCDVDCPIEWCEKKMLCSGGGGATTSANNASYQCTGGSSIYGCSLDKYQWTVRSSISDCSSCCKTTTC</sequence>
<dbReference type="AlphaFoldDB" id="A0A1E7EY55"/>
<evidence type="ECO:0000256" key="1">
    <source>
        <dbReference type="SAM" id="MobiDB-lite"/>
    </source>
</evidence>
<proteinExistence type="predicted"/>
<protein>
    <submittedName>
        <fullName evidence="3">Uncharacterized protein</fullName>
    </submittedName>
</protein>